<name>A0ABV1WHG9_9ACTN</name>
<accession>A0ABV1WHG9</accession>
<sequence>RWDWRPVMWGVAILTMLGDRVRSVGPTAPAPDGSLSHDSAEFDVAPGSLLVLSSAGTHPHRRTPDIRVGSGRTGTGAGRPAREVRPSVLLAARTRGLAPTDVATWDLPNDPAVVADARSRATTQLTAWGLPDLSFTNSLVVSELVTNAIRYSDGPIRLRLIRDRALICEVSDTSSRAPHACRAAPSDQGGRGLSIVAELTQAQGMRYTPTGKIVWAEQTLDPG</sequence>
<keyword evidence="1" id="KW-0808">Transferase</keyword>
<dbReference type="InterPro" id="IPR003594">
    <property type="entry name" value="HATPase_dom"/>
</dbReference>
<keyword evidence="4" id="KW-0547">Nucleotide-binding</keyword>
<dbReference type="SUPFAM" id="SSF55874">
    <property type="entry name" value="ATPase domain of HSP90 chaperone/DNA topoisomerase II/histidine kinase"/>
    <property type="match status" value="1"/>
</dbReference>
<protein>
    <submittedName>
        <fullName evidence="4">ATP-binding protein</fullName>
    </submittedName>
</protein>
<dbReference type="CDD" id="cd16936">
    <property type="entry name" value="HATPase_RsbW-like"/>
    <property type="match status" value="1"/>
</dbReference>
<comment type="caution">
    <text evidence="4">The sequence shown here is derived from an EMBL/GenBank/DDBJ whole genome shotgun (WGS) entry which is preliminary data.</text>
</comment>
<organism evidence="4 5">
    <name type="scientific">Streptomyces carpinensis</name>
    <dbReference type="NCBI Taxonomy" id="66369"/>
    <lineage>
        <taxon>Bacteria</taxon>
        <taxon>Bacillati</taxon>
        <taxon>Actinomycetota</taxon>
        <taxon>Actinomycetes</taxon>
        <taxon>Kitasatosporales</taxon>
        <taxon>Streptomycetaceae</taxon>
        <taxon>Streptomyces</taxon>
    </lineage>
</organism>
<dbReference type="InterPro" id="IPR050267">
    <property type="entry name" value="Anti-sigma-factor_SerPK"/>
</dbReference>
<dbReference type="GO" id="GO:0005524">
    <property type="term" value="F:ATP binding"/>
    <property type="evidence" value="ECO:0007669"/>
    <property type="project" value="UniProtKB-KW"/>
</dbReference>
<dbReference type="InterPro" id="IPR036890">
    <property type="entry name" value="HATPase_C_sf"/>
</dbReference>
<reference evidence="4 5" key="1">
    <citation type="submission" date="2024-06" db="EMBL/GenBank/DDBJ databases">
        <title>The Natural Products Discovery Center: Release of the First 8490 Sequenced Strains for Exploring Actinobacteria Biosynthetic Diversity.</title>
        <authorList>
            <person name="Kalkreuter E."/>
            <person name="Kautsar S.A."/>
            <person name="Yang D."/>
            <person name="Bader C.D."/>
            <person name="Teijaro C.N."/>
            <person name="Fluegel L."/>
            <person name="Davis C.M."/>
            <person name="Simpson J.R."/>
            <person name="Lauterbach L."/>
            <person name="Steele A.D."/>
            <person name="Gui C."/>
            <person name="Meng S."/>
            <person name="Li G."/>
            <person name="Viehrig K."/>
            <person name="Ye F."/>
            <person name="Su P."/>
            <person name="Kiefer A.F."/>
            <person name="Nichols A."/>
            <person name="Cepeda A.J."/>
            <person name="Yan W."/>
            <person name="Fan B."/>
            <person name="Jiang Y."/>
            <person name="Adhikari A."/>
            <person name="Zheng C.-J."/>
            <person name="Schuster L."/>
            <person name="Cowan T.M."/>
            <person name="Smanski M.J."/>
            <person name="Chevrette M.G."/>
            <person name="De Carvalho L.P.S."/>
            <person name="Shen B."/>
        </authorList>
    </citation>
    <scope>NUCLEOTIDE SEQUENCE [LARGE SCALE GENOMIC DNA]</scope>
    <source>
        <strain evidence="4 5">NPDC000634</strain>
    </source>
</reference>
<evidence type="ECO:0000313" key="5">
    <source>
        <dbReference type="Proteomes" id="UP001458415"/>
    </source>
</evidence>
<keyword evidence="4" id="KW-0067">ATP-binding</keyword>
<dbReference type="Gene3D" id="3.30.565.10">
    <property type="entry name" value="Histidine kinase-like ATPase, C-terminal domain"/>
    <property type="match status" value="1"/>
</dbReference>
<evidence type="ECO:0000313" key="4">
    <source>
        <dbReference type="EMBL" id="MER6983636.1"/>
    </source>
</evidence>
<dbReference type="Proteomes" id="UP001458415">
    <property type="component" value="Unassembled WGS sequence"/>
</dbReference>
<feature type="region of interest" description="Disordered" evidence="2">
    <location>
        <begin position="54"/>
        <end position="82"/>
    </location>
</feature>
<dbReference type="PANTHER" id="PTHR35526:SF3">
    <property type="entry name" value="ANTI-SIGMA-F FACTOR RSBW"/>
    <property type="match status" value="1"/>
</dbReference>
<dbReference type="Pfam" id="PF13581">
    <property type="entry name" value="HATPase_c_2"/>
    <property type="match status" value="1"/>
</dbReference>
<keyword evidence="5" id="KW-1185">Reference proteome</keyword>
<evidence type="ECO:0000259" key="3">
    <source>
        <dbReference type="Pfam" id="PF13581"/>
    </source>
</evidence>
<dbReference type="EMBL" id="JBEPCU010001450">
    <property type="protein sequence ID" value="MER6983636.1"/>
    <property type="molecule type" value="Genomic_DNA"/>
</dbReference>
<keyword evidence="1" id="KW-0723">Serine/threonine-protein kinase</keyword>
<evidence type="ECO:0000256" key="1">
    <source>
        <dbReference type="ARBA" id="ARBA00022527"/>
    </source>
</evidence>
<dbReference type="PANTHER" id="PTHR35526">
    <property type="entry name" value="ANTI-SIGMA-F FACTOR RSBW-RELATED"/>
    <property type="match status" value="1"/>
</dbReference>
<feature type="domain" description="Histidine kinase/HSP90-like ATPase" evidence="3">
    <location>
        <begin position="107"/>
        <end position="216"/>
    </location>
</feature>
<feature type="non-terminal residue" evidence="4">
    <location>
        <position position="1"/>
    </location>
</feature>
<evidence type="ECO:0000256" key="2">
    <source>
        <dbReference type="SAM" id="MobiDB-lite"/>
    </source>
</evidence>
<proteinExistence type="predicted"/>
<gene>
    <name evidence="4" type="ORF">ABT317_43465</name>
</gene>
<keyword evidence="1" id="KW-0418">Kinase</keyword>